<feature type="region of interest" description="Disordered" evidence="7">
    <location>
        <begin position="61"/>
        <end position="80"/>
    </location>
</feature>
<evidence type="ECO:0000256" key="4">
    <source>
        <dbReference type="ARBA" id="ARBA00023125"/>
    </source>
</evidence>
<dbReference type="AlphaFoldDB" id="A0A836D5Z0"/>
<dbReference type="GO" id="GO:0003723">
    <property type="term" value="F:RNA binding"/>
    <property type="evidence" value="ECO:0007669"/>
    <property type="project" value="InterPro"/>
</dbReference>
<accession>A0A836D5Z0</accession>
<dbReference type="EMBL" id="JAEMGP010000002">
    <property type="protein sequence ID" value="KAG5213019.1"/>
    <property type="molecule type" value="Genomic_DNA"/>
</dbReference>
<keyword evidence="4" id="KW-0238">DNA-binding</keyword>
<sequence length="80" mass="9383">MRWQERPENDENFLPLTKDELREFRMKTEQLIRNGFGKNGFLPSRSSSLFSPWRSICRAEFEDSDTETSSSETSDDNACK</sequence>
<protein>
    <submittedName>
        <fullName evidence="8">Uncharacterized protein</fullName>
    </submittedName>
</protein>
<dbReference type="InterPro" id="IPR028128">
    <property type="entry name" value="Vasculin_fam"/>
</dbReference>
<evidence type="ECO:0000256" key="7">
    <source>
        <dbReference type="SAM" id="MobiDB-lite"/>
    </source>
</evidence>
<evidence type="ECO:0000256" key="1">
    <source>
        <dbReference type="ARBA" id="ARBA00004123"/>
    </source>
</evidence>
<evidence type="ECO:0000313" key="9">
    <source>
        <dbReference type="Proteomes" id="UP000664991"/>
    </source>
</evidence>
<comment type="similarity">
    <text evidence="2">Belongs to the vasculin family.</text>
</comment>
<comment type="caution">
    <text evidence="8">The sequence shown here is derived from an EMBL/GenBank/DDBJ whole genome shotgun (WGS) entry which is preliminary data.</text>
</comment>
<dbReference type="Proteomes" id="UP000664991">
    <property type="component" value="Unassembled WGS sequence"/>
</dbReference>
<keyword evidence="3" id="KW-0805">Transcription regulation</keyword>
<evidence type="ECO:0000256" key="5">
    <source>
        <dbReference type="ARBA" id="ARBA00023163"/>
    </source>
</evidence>
<dbReference type="GO" id="GO:0003677">
    <property type="term" value="F:DNA binding"/>
    <property type="evidence" value="ECO:0007669"/>
    <property type="project" value="UniProtKB-KW"/>
</dbReference>
<comment type="subcellular location">
    <subcellularLocation>
        <location evidence="1">Nucleus</location>
    </subcellularLocation>
</comment>
<evidence type="ECO:0000256" key="2">
    <source>
        <dbReference type="ARBA" id="ARBA00010099"/>
    </source>
</evidence>
<keyword evidence="5" id="KW-0804">Transcription</keyword>
<dbReference type="Pfam" id="PF15337">
    <property type="entry name" value="Vasculin"/>
    <property type="match status" value="1"/>
</dbReference>
<dbReference type="GO" id="GO:0045893">
    <property type="term" value="P:positive regulation of DNA-templated transcription"/>
    <property type="evidence" value="ECO:0007669"/>
    <property type="project" value="InterPro"/>
</dbReference>
<dbReference type="GO" id="GO:0005634">
    <property type="term" value="C:nucleus"/>
    <property type="evidence" value="ECO:0007669"/>
    <property type="project" value="UniProtKB-SubCell"/>
</dbReference>
<name>A0A836D5Z0_SHEEP</name>
<organism evidence="8 9">
    <name type="scientific">Ovis aries</name>
    <name type="common">Sheep</name>
    <dbReference type="NCBI Taxonomy" id="9940"/>
    <lineage>
        <taxon>Eukaryota</taxon>
        <taxon>Metazoa</taxon>
        <taxon>Chordata</taxon>
        <taxon>Craniata</taxon>
        <taxon>Vertebrata</taxon>
        <taxon>Euteleostomi</taxon>
        <taxon>Mammalia</taxon>
        <taxon>Eutheria</taxon>
        <taxon>Laurasiatheria</taxon>
        <taxon>Artiodactyla</taxon>
        <taxon>Ruminantia</taxon>
        <taxon>Pecora</taxon>
        <taxon>Bovidae</taxon>
        <taxon>Caprinae</taxon>
        <taxon>Ovis</taxon>
    </lineage>
</organism>
<keyword evidence="6" id="KW-0539">Nucleus</keyword>
<evidence type="ECO:0000256" key="3">
    <source>
        <dbReference type="ARBA" id="ARBA00023015"/>
    </source>
</evidence>
<evidence type="ECO:0000313" key="8">
    <source>
        <dbReference type="EMBL" id="KAG5213019.1"/>
    </source>
</evidence>
<dbReference type="PANTHER" id="PTHR14339:SF10">
    <property type="entry name" value="VASCULIN-LIKE PROTEIN 1"/>
    <property type="match status" value="1"/>
</dbReference>
<proteinExistence type="inferred from homology"/>
<evidence type="ECO:0000256" key="6">
    <source>
        <dbReference type="ARBA" id="ARBA00023242"/>
    </source>
</evidence>
<gene>
    <name evidence="8" type="ORF">JEQ12_008805</name>
</gene>
<dbReference type="GO" id="GO:0006351">
    <property type="term" value="P:DNA-templated transcription"/>
    <property type="evidence" value="ECO:0007669"/>
    <property type="project" value="InterPro"/>
</dbReference>
<dbReference type="PANTHER" id="PTHR14339">
    <property type="entry name" value="VASCULIN"/>
    <property type="match status" value="1"/>
</dbReference>
<reference evidence="8 9" key="1">
    <citation type="submission" date="2020-12" db="EMBL/GenBank/DDBJ databases">
        <title>De novo assembly of Tibetan sheep genome.</title>
        <authorList>
            <person name="Li X."/>
        </authorList>
    </citation>
    <scope>NUCLEOTIDE SEQUENCE [LARGE SCALE GENOMIC DNA]</scope>
    <source>
        <tissue evidence="8">Heart</tissue>
    </source>
</reference>